<gene>
    <name evidence="15" type="ORF">KC01_LOCUS14234</name>
</gene>
<evidence type="ECO:0000256" key="11">
    <source>
        <dbReference type="ARBA" id="ARBA00040837"/>
    </source>
</evidence>
<dbReference type="GO" id="GO:0004832">
    <property type="term" value="F:valine-tRNA ligase activity"/>
    <property type="evidence" value="ECO:0007669"/>
    <property type="project" value="UniProtKB-EC"/>
</dbReference>
<dbReference type="Gene3D" id="3.40.50.620">
    <property type="entry name" value="HUPs"/>
    <property type="match status" value="1"/>
</dbReference>
<dbReference type="AlphaFoldDB" id="A0AAV2K470"/>
<dbReference type="EC" id="6.1.1.9" evidence="2"/>
<dbReference type="InterPro" id="IPR002300">
    <property type="entry name" value="aa-tRNA-synth_Ia"/>
</dbReference>
<dbReference type="Pfam" id="PF00133">
    <property type="entry name" value="tRNA-synt_1"/>
    <property type="match status" value="1"/>
</dbReference>
<keyword evidence="8" id="KW-0496">Mitochondrion</keyword>
<accession>A0AAV2K470</accession>
<evidence type="ECO:0000256" key="6">
    <source>
        <dbReference type="ARBA" id="ARBA00022917"/>
    </source>
</evidence>
<dbReference type="Proteomes" id="UP001497482">
    <property type="component" value="Chromosome 16"/>
</dbReference>
<keyword evidence="4" id="KW-0547">Nucleotide-binding</keyword>
<keyword evidence="6" id="KW-0648">Protein biosynthesis</keyword>
<dbReference type="InterPro" id="IPR002303">
    <property type="entry name" value="Valyl-tRNA_ligase"/>
</dbReference>
<dbReference type="PROSITE" id="PS00178">
    <property type="entry name" value="AA_TRNA_LIGASE_I"/>
    <property type="match status" value="1"/>
</dbReference>
<organism evidence="15 16">
    <name type="scientific">Knipowitschia caucasica</name>
    <name type="common">Caucasian dwarf goby</name>
    <name type="synonym">Pomatoschistus caucasicus</name>
    <dbReference type="NCBI Taxonomy" id="637954"/>
    <lineage>
        <taxon>Eukaryota</taxon>
        <taxon>Metazoa</taxon>
        <taxon>Chordata</taxon>
        <taxon>Craniata</taxon>
        <taxon>Vertebrata</taxon>
        <taxon>Euteleostomi</taxon>
        <taxon>Actinopterygii</taxon>
        <taxon>Neopterygii</taxon>
        <taxon>Teleostei</taxon>
        <taxon>Neoteleostei</taxon>
        <taxon>Acanthomorphata</taxon>
        <taxon>Gobiaria</taxon>
        <taxon>Gobiiformes</taxon>
        <taxon>Gobioidei</taxon>
        <taxon>Gobiidae</taxon>
        <taxon>Gobiinae</taxon>
        <taxon>Knipowitschia</taxon>
    </lineage>
</organism>
<dbReference type="GO" id="GO:0005739">
    <property type="term" value="C:mitochondrion"/>
    <property type="evidence" value="ECO:0007669"/>
    <property type="project" value="UniProtKB-SubCell"/>
</dbReference>
<evidence type="ECO:0000256" key="1">
    <source>
        <dbReference type="ARBA" id="ARBA00004173"/>
    </source>
</evidence>
<evidence type="ECO:0000256" key="4">
    <source>
        <dbReference type="ARBA" id="ARBA00022741"/>
    </source>
</evidence>
<evidence type="ECO:0000256" key="9">
    <source>
        <dbReference type="ARBA" id="ARBA00023146"/>
    </source>
</evidence>
<dbReference type="InterPro" id="IPR001412">
    <property type="entry name" value="aa-tRNA-synth_I_CS"/>
</dbReference>
<proteinExistence type="predicted"/>
<evidence type="ECO:0000256" key="2">
    <source>
        <dbReference type="ARBA" id="ARBA00013169"/>
    </source>
</evidence>
<evidence type="ECO:0000256" key="3">
    <source>
        <dbReference type="ARBA" id="ARBA00022598"/>
    </source>
</evidence>
<evidence type="ECO:0000256" key="5">
    <source>
        <dbReference type="ARBA" id="ARBA00022840"/>
    </source>
</evidence>
<dbReference type="GO" id="GO:0006438">
    <property type="term" value="P:valyl-tRNA aminoacylation"/>
    <property type="evidence" value="ECO:0007669"/>
    <property type="project" value="InterPro"/>
</dbReference>
<keyword evidence="16" id="KW-1185">Reference proteome</keyword>
<reference evidence="15 16" key="1">
    <citation type="submission" date="2024-04" db="EMBL/GenBank/DDBJ databases">
        <authorList>
            <person name="Waldvogel A.-M."/>
            <person name="Schoenle A."/>
        </authorList>
    </citation>
    <scope>NUCLEOTIDE SEQUENCE [LARGE SCALE GENOMIC DNA]</scope>
</reference>
<dbReference type="SUPFAM" id="SSF52374">
    <property type="entry name" value="Nucleotidylyl transferase"/>
    <property type="match status" value="1"/>
</dbReference>
<evidence type="ECO:0000256" key="8">
    <source>
        <dbReference type="ARBA" id="ARBA00023128"/>
    </source>
</evidence>
<protein>
    <recommendedName>
        <fullName evidence="11">Valine--tRNA ligase, mitochondrial</fullName>
        <ecNumber evidence="2">6.1.1.9</ecNumber>
    </recommendedName>
    <alternativeName>
        <fullName evidence="10">Valyl-tRNA synthetase</fullName>
    </alternativeName>
</protein>
<dbReference type="GO" id="GO:0005524">
    <property type="term" value="F:ATP binding"/>
    <property type="evidence" value="ECO:0007669"/>
    <property type="project" value="UniProtKB-KW"/>
</dbReference>
<feature type="domain" description="Aminoacyl-tRNA synthetase class Ia" evidence="14">
    <location>
        <begin position="59"/>
        <end position="143"/>
    </location>
</feature>
<dbReference type="PANTHER" id="PTHR11946">
    <property type="entry name" value="VALYL-TRNA SYNTHETASES"/>
    <property type="match status" value="1"/>
</dbReference>
<evidence type="ECO:0000256" key="7">
    <source>
        <dbReference type="ARBA" id="ARBA00022946"/>
    </source>
</evidence>
<evidence type="ECO:0000313" key="16">
    <source>
        <dbReference type="Proteomes" id="UP001497482"/>
    </source>
</evidence>
<dbReference type="PANTHER" id="PTHR11946:SF71">
    <property type="entry name" value="VALINE--TRNA LIGASE, MITOCHONDRIAL"/>
    <property type="match status" value="1"/>
</dbReference>
<dbReference type="InterPro" id="IPR014729">
    <property type="entry name" value="Rossmann-like_a/b/a_fold"/>
</dbReference>
<evidence type="ECO:0000259" key="14">
    <source>
        <dbReference type="Pfam" id="PF00133"/>
    </source>
</evidence>
<comment type="subcellular location">
    <subcellularLocation>
        <location evidence="1">Mitochondrion</location>
    </subcellularLocation>
</comment>
<keyword evidence="5" id="KW-0067">ATP-binding</keyword>
<keyword evidence="7" id="KW-0809">Transit peptide</keyword>
<evidence type="ECO:0000313" key="15">
    <source>
        <dbReference type="EMBL" id="CAL1583806.1"/>
    </source>
</evidence>
<keyword evidence="9" id="KW-0030">Aminoacyl-tRNA synthetase</keyword>
<evidence type="ECO:0000256" key="10">
    <source>
        <dbReference type="ARBA" id="ARBA00029936"/>
    </source>
</evidence>
<sequence>MITLDELQITTAESPKDEGLHWTEKERILYTIQTPPGAKKDTHVPFPAAYSPDYVEPSWYQWWEKEGFFRPEQHKTLAHAMDWTFSLCIPPPNVTGTLHLGHALTVAVEDALVRWRRMQGCRVLWLPGCDHAGIATQGDTKGNAQMSAETMVHSNYRHLAYRNVAGVP</sequence>
<evidence type="ECO:0000256" key="13">
    <source>
        <dbReference type="ARBA" id="ARBA00047552"/>
    </source>
</evidence>
<comment type="function">
    <text evidence="12">Catalyzes the attachment of valine to tRNA(Val) in a two-step reaction: valine is first activated by ATP to form Val-AMP and then transferred to the acceptor end of tRNA(Val).</text>
</comment>
<comment type="catalytic activity">
    <reaction evidence="13">
        <text>tRNA(Val) + L-valine + ATP = L-valyl-tRNA(Val) + AMP + diphosphate</text>
        <dbReference type="Rhea" id="RHEA:10704"/>
        <dbReference type="Rhea" id="RHEA-COMP:9672"/>
        <dbReference type="Rhea" id="RHEA-COMP:9708"/>
        <dbReference type="ChEBI" id="CHEBI:30616"/>
        <dbReference type="ChEBI" id="CHEBI:33019"/>
        <dbReference type="ChEBI" id="CHEBI:57762"/>
        <dbReference type="ChEBI" id="CHEBI:78442"/>
        <dbReference type="ChEBI" id="CHEBI:78537"/>
        <dbReference type="ChEBI" id="CHEBI:456215"/>
        <dbReference type="EC" id="6.1.1.9"/>
    </reaction>
</comment>
<dbReference type="GO" id="GO:0005829">
    <property type="term" value="C:cytosol"/>
    <property type="evidence" value="ECO:0007669"/>
    <property type="project" value="TreeGrafter"/>
</dbReference>
<keyword evidence="3" id="KW-0436">Ligase</keyword>
<evidence type="ECO:0000256" key="12">
    <source>
        <dbReference type="ARBA" id="ARBA00043854"/>
    </source>
</evidence>
<name>A0AAV2K470_KNICA</name>
<dbReference type="EMBL" id="OZ035838">
    <property type="protein sequence ID" value="CAL1583806.1"/>
    <property type="molecule type" value="Genomic_DNA"/>
</dbReference>